<sequence>MKKIFLLFLLTVSGFTATAQVSYYTFNGGGTSGNWNDPTAWTTDPTGSTSVNGRVPSNGDIAVVTNSFVLNLTADVSTTSLSVVIQRGGSLDLGATAGFTSNLTRLGGQGTLRIGRAYFPVVNNNDFDDANTGTVEFYNWASPTGTLPQPASGQYNNLRLLNTSNTAFAAQFNANSLNVMGNLTLARSTGSAAVALTMGQASTTNRTLNVLGDITVGTGTTLGVTAVDGAHTLTVSGSLVNNGTVTLRNGTDAQRCLLRFIGATDATLACNGPTDLSQLQVSKGTGNTATLSVTSTQVAGGNLRLNYAAASDLLIINSGTAKLGANIDLPRLSNASANYDLGSPTNSPGLWIAGATVRNNTTGALVVYGSFRISAGRFESLGHEGTVIREDGQISIEGGTTVVEKFRPSNTSSSHRGSFAISGGVFECSGTGSDSDFARFSHPYKTQSFRMTGGTIRVQNPQNSSGLFHIGVNSDNATVTGGTIELLLPNTTTNCKILSTAPLWNLSVSKPTAGGTSKALLDAVGVTPAYTSGATTTAQPLTVLNNFTLSGTNPATVDANSQDVNIQGTLTIGAGCTYLPTTNTTRFSGGQDQLLTNNGSIGSTLNTFYNLTVDKSAGTLSLDGTATTFTITNTLSLLNGVLNDGSKTVSVLGNVVNSASHTSGGGTGAIVLAGPGGQVISGNGNGVFGNLIINSTAAAGAVAATLTANQSVASVLTLQSNHVLSIGINRLSLTSINPAAVVAGTGGFSSQRMIRTAGNQSDLGLRKTYGGADSFTFPVGTGSKYTPATIALSVALPLYGKVSVSPTNTRNPFVTSTNSLAYYWKVRSIDFGPIPAGSISASFTMVNTDAAGTLTSYVPGRYLPVSWTSSNNVNQVVEGSTSSTIQFPGLSQTDGEFTAGESAAFGPVTAYYSTRNGNWEDANPATTPWSTAGFTGAAASSIPGPGNPVFIGSATAGLFHTVTVTANDARSGSLVIDRGATLDVQTLTGHNFGALPDATASGAGRLRISSATATAQFPGGDFGAFLQPNGGTVEYYTTGTQNFTLPVTSFTSLPITSYKSLWLNAVTSQQVSLPNQDLRVYAQVKTGTAASYGGEVLLSGGTAGNLVIDSLLAVQAGALRYANGAAGNRTLTVGGNVTVDTGASFDVNGSGAATTIPNALLVGGSLINNGTLDFGTAGAKRTALTFTGGQDASLTGTAAGATTQLFALSVNKGNSQAPTLTVDVAGTLTTPTSGWLTLANGTLRYARPGSTLTVHDAASAYVINEKAGLTVDAAGATVTVATANDPAADLQLGGQLRVLQGTLSVGTAATSAGNDLEYASAGAPTVRVSGSGTLYVNGQVRRPTSNTNGSLRYDQSGGTVEVGGFGASATGNKERGVFEVQGTGSIFRLTGGTLALRRSNQNAVLIADFFLRPDSTVVTAGTVVLGNLAAGAGNVNVTVDSSVPLYDLRVEAGANGTNTNTGQLVGTNALTLQGSLTIGNNNSFFNANNLSLNIGQNLVNNNALTSTDLISGGFRPGLATQTTTFTGGIAAQQLAALTLVAPNLTVFGNLVLNNAQANGTLTLQSGRNARVAGTLTLSKGTLADNGQTITALGDVLNSATHTSSTGGSLTLAGTSNQNVGGSGTGRFGNVVLNNAAGATTITNQEITDVLTLTNGALTIGSNLLSLSNPGAGAVTGTFNATRCIRTNGIVADLGVRKSYPGSASDFTFPMGVAGKYTPVRLNVTANAAAGTLTVRPINTAHPSTTNPLPRELSYYWKLSSTGFSAPVVTQVFSYVDASAGNDVNGTEASYVLGRFLNGVWTPINGIAGTVSPAANTLTLASVGYFDGDYTGGESSEFGTVPTYYSRTATAGLAGGATWNDAAAWTFNADGSDSAILPGTFPTLANPVVILASHLISANGPGRGAANLSLQGTLDLGANGANNFNTVTGPGTLRIGSSLFPAGNYSEFMAGGTGGTVNYTAAVQLPARDTYNNLQFTGGNTKQLSNLDLTINGALTVAAGTTVLNPTSQSLTLTSATGGATLGGNLNLSEGSLNTQAFVLNSGQLTIGSGAVSTGTSFTNTSTGTVSNGSGAVSVGTTFSNAGTYNANVGPGPLTVGSAFTNSGTFLAGDGNLTVTDGFINAAGGNFQAAVGDVTVGGNFTNQATFAVNNANTLRIGGDFANINGGNFAAGASTVQLDGSFSNAGGTFTGGTSTVRFLANANRFVTGNPTFYNLQKSGGGTLSLSGTTDVTVSGLFTLSNGLIATGTSNTLRLTNTATQPIVGTGTSAYVSGRLAISLPDAAAASREFPVGLGGRFRPVTIQPQGASASPVVLVEIFNGAPGGTTDNSLSNLSANRYYRIQLLSGIITQPTVQLSFNTEGIVDEQVNVPGNLRVARSTGNAGPWSNAGGAGVYSPAAPRGYTISAPTVINSTSFFALASTNAVDNPLSGLPPLPVELTKFSATAVGTAVQVAWTTASEKNSAYFEVQRSANGLRFEALTQVAAQGTSTRLHNYESRDAQPLPGQSYYRLRMVDRDGTYSYSPVATVRFGKASGPASITLYPNPSTGSSFHIASQNVPTGPAAVRLFDLQGRLVSQYSVDFTQPDVAIKPNQALAAGMYVVTVQTTVGTVTQRLEVTK</sequence>
<reference evidence="3 4" key="1">
    <citation type="submission" date="2021-03" db="EMBL/GenBank/DDBJ databases">
        <authorList>
            <person name="Kim M.K."/>
        </authorList>
    </citation>
    <scope>NUCLEOTIDE SEQUENCE [LARGE SCALE GENOMIC DNA]</scope>
    <source>
        <strain evidence="3 4">BT442</strain>
    </source>
</reference>
<dbReference type="InterPro" id="IPR026444">
    <property type="entry name" value="Secre_tail"/>
</dbReference>
<dbReference type="EMBL" id="JAGETZ010000013">
    <property type="protein sequence ID" value="MBO2011873.1"/>
    <property type="molecule type" value="Genomic_DNA"/>
</dbReference>
<feature type="domain" description="Secretion system C-terminal sorting" evidence="2">
    <location>
        <begin position="2538"/>
        <end position="2612"/>
    </location>
</feature>
<dbReference type="RefSeq" id="WP_208177558.1">
    <property type="nucleotide sequence ID" value="NZ_JAGETZ010000013.1"/>
</dbReference>
<accession>A0ABS3QLL3</accession>
<comment type="caution">
    <text evidence="3">The sequence shown here is derived from an EMBL/GenBank/DDBJ whole genome shotgun (WGS) entry which is preliminary data.</text>
</comment>
<gene>
    <name evidence="3" type="ORF">J4E00_22605</name>
</gene>
<feature type="signal peptide" evidence="1">
    <location>
        <begin position="1"/>
        <end position="19"/>
    </location>
</feature>
<evidence type="ECO:0000313" key="3">
    <source>
        <dbReference type="EMBL" id="MBO2011873.1"/>
    </source>
</evidence>
<keyword evidence="1" id="KW-0732">Signal</keyword>
<evidence type="ECO:0000259" key="2">
    <source>
        <dbReference type="Pfam" id="PF18962"/>
    </source>
</evidence>
<feature type="chain" id="PRO_5046464266" evidence="1">
    <location>
        <begin position="20"/>
        <end position="2616"/>
    </location>
</feature>
<organism evidence="3 4">
    <name type="scientific">Hymenobacter negativus</name>
    <dbReference type="NCBI Taxonomy" id="2795026"/>
    <lineage>
        <taxon>Bacteria</taxon>
        <taxon>Pseudomonadati</taxon>
        <taxon>Bacteroidota</taxon>
        <taxon>Cytophagia</taxon>
        <taxon>Cytophagales</taxon>
        <taxon>Hymenobacteraceae</taxon>
        <taxon>Hymenobacter</taxon>
    </lineage>
</organism>
<name>A0ABS3QLL3_9BACT</name>
<keyword evidence="4" id="KW-1185">Reference proteome</keyword>
<dbReference type="NCBIfam" id="TIGR04183">
    <property type="entry name" value="Por_Secre_tail"/>
    <property type="match status" value="1"/>
</dbReference>
<protein>
    <submittedName>
        <fullName evidence="3">T9SS type A sorting domain-containing protein</fullName>
    </submittedName>
</protein>
<proteinExistence type="predicted"/>
<evidence type="ECO:0000256" key="1">
    <source>
        <dbReference type="SAM" id="SignalP"/>
    </source>
</evidence>
<dbReference type="Proteomes" id="UP000664369">
    <property type="component" value="Unassembled WGS sequence"/>
</dbReference>
<dbReference type="Pfam" id="PF18962">
    <property type="entry name" value="Por_Secre_tail"/>
    <property type="match status" value="1"/>
</dbReference>
<evidence type="ECO:0000313" key="4">
    <source>
        <dbReference type="Proteomes" id="UP000664369"/>
    </source>
</evidence>